<evidence type="ECO:0000313" key="2">
    <source>
        <dbReference type="Proteomes" id="UP000606499"/>
    </source>
</evidence>
<dbReference type="PANTHER" id="PTHR34472">
    <property type="entry name" value="SULFUR CARRIER PROTEIN THIS"/>
    <property type="match status" value="1"/>
</dbReference>
<dbReference type="AlphaFoldDB" id="A0A923LWC0"/>
<dbReference type="InterPro" id="IPR010035">
    <property type="entry name" value="Thi_S"/>
</dbReference>
<reference evidence="1" key="1">
    <citation type="submission" date="2020-08" db="EMBL/GenBank/DDBJ databases">
        <title>Genome public.</title>
        <authorList>
            <person name="Liu C."/>
            <person name="Sun Q."/>
        </authorList>
    </citation>
    <scope>NUCLEOTIDE SEQUENCE</scope>
    <source>
        <strain evidence="1">NSJ-28</strain>
    </source>
</reference>
<dbReference type="Pfam" id="PF02597">
    <property type="entry name" value="ThiS"/>
    <property type="match status" value="1"/>
</dbReference>
<dbReference type="Gene3D" id="3.10.20.30">
    <property type="match status" value="1"/>
</dbReference>
<dbReference type="CDD" id="cd00565">
    <property type="entry name" value="Ubl_ThiS"/>
    <property type="match status" value="1"/>
</dbReference>
<proteinExistence type="predicted"/>
<dbReference type="InterPro" id="IPR003749">
    <property type="entry name" value="ThiS/MoaD-like"/>
</dbReference>
<dbReference type="EMBL" id="JACOPL010000007">
    <property type="protein sequence ID" value="MBC5725616.1"/>
    <property type="molecule type" value="Genomic_DNA"/>
</dbReference>
<evidence type="ECO:0000313" key="1">
    <source>
        <dbReference type="EMBL" id="MBC5725616.1"/>
    </source>
</evidence>
<dbReference type="SUPFAM" id="SSF54285">
    <property type="entry name" value="MoaD/ThiS"/>
    <property type="match status" value="1"/>
</dbReference>
<dbReference type="PANTHER" id="PTHR34472:SF1">
    <property type="entry name" value="SULFUR CARRIER PROTEIN THIS"/>
    <property type="match status" value="1"/>
</dbReference>
<comment type="caution">
    <text evidence="1">The sequence shown here is derived from an EMBL/GenBank/DDBJ whole genome shotgun (WGS) entry which is preliminary data.</text>
</comment>
<keyword evidence="2" id="KW-1185">Reference proteome</keyword>
<dbReference type="Proteomes" id="UP000606499">
    <property type="component" value="Unassembled WGS sequence"/>
</dbReference>
<name>A0A923LWC0_9FIRM</name>
<dbReference type="InterPro" id="IPR016155">
    <property type="entry name" value="Mopterin_synth/thiamin_S_b"/>
</dbReference>
<sequence>MKVNGQTQPCPALLTVQALVQSRGLDPQRVAVEKNGHIIPRSRFAEETLCDADTVEIVQFVGGG</sequence>
<organism evidence="1 2">
    <name type="scientific">Agathobaculum faecis</name>
    <dbReference type="NCBI Taxonomy" id="2763013"/>
    <lineage>
        <taxon>Bacteria</taxon>
        <taxon>Bacillati</taxon>
        <taxon>Bacillota</taxon>
        <taxon>Clostridia</taxon>
        <taxon>Eubacteriales</taxon>
        <taxon>Butyricicoccaceae</taxon>
        <taxon>Agathobaculum</taxon>
    </lineage>
</organism>
<dbReference type="InterPro" id="IPR012675">
    <property type="entry name" value="Beta-grasp_dom_sf"/>
</dbReference>
<dbReference type="NCBIfam" id="TIGR01683">
    <property type="entry name" value="thiS"/>
    <property type="match status" value="1"/>
</dbReference>
<gene>
    <name evidence="1" type="primary">thiS</name>
    <name evidence="1" type="ORF">H8S45_09125</name>
</gene>
<accession>A0A923LWC0</accession>
<protein>
    <submittedName>
        <fullName evidence="1">Sulfur carrier protein ThiS</fullName>
    </submittedName>
</protein>
<dbReference type="RefSeq" id="WP_054326710.1">
    <property type="nucleotide sequence ID" value="NZ_JACOPL010000007.1"/>
</dbReference>